<reference evidence="5" key="1">
    <citation type="submission" date="2022-11" db="UniProtKB">
        <authorList>
            <consortium name="WormBaseParasite"/>
        </authorList>
    </citation>
    <scope>IDENTIFICATION</scope>
</reference>
<keyword evidence="4" id="KW-1185">Reference proteome</keyword>
<organism evidence="4 5">
    <name type="scientific">Ditylenchus dipsaci</name>
    <dbReference type="NCBI Taxonomy" id="166011"/>
    <lineage>
        <taxon>Eukaryota</taxon>
        <taxon>Metazoa</taxon>
        <taxon>Ecdysozoa</taxon>
        <taxon>Nematoda</taxon>
        <taxon>Chromadorea</taxon>
        <taxon>Rhabditida</taxon>
        <taxon>Tylenchina</taxon>
        <taxon>Tylenchomorpha</taxon>
        <taxon>Sphaerularioidea</taxon>
        <taxon>Anguinidae</taxon>
        <taxon>Anguininae</taxon>
        <taxon>Ditylenchus</taxon>
    </lineage>
</organism>
<evidence type="ECO:0000256" key="3">
    <source>
        <dbReference type="ARBA" id="ARBA00022840"/>
    </source>
</evidence>
<proteinExistence type="predicted"/>
<dbReference type="PANTHER" id="PTHR45626">
    <property type="entry name" value="TRANSCRIPTION TERMINATION FACTOR 2-RELATED"/>
    <property type="match status" value="1"/>
</dbReference>
<evidence type="ECO:0000313" key="5">
    <source>
        <dbReference type="WBParaSite" id="jg2733"/>
    </source>
</evidence>
<dbReference type="GO" id="GO:0016787">
    <property type="term" value="F:hydrolase activity"/>
    <property type="evidence" value="ECO:0007669"/>
    <property type="project" value="UniProtKB-KW"/>
</dbReference>
<keyword evidence="3" id="KW-0067">ATP-binding</keyword>
<dbReference type="InterPro" id="IPR050628">
    <property type="entry name" value="SNF2_RAD54_helicase_TF"/>
</dbReference>
<keyword evidence="1" id="KW-0547">Nucleotide-binding</keyword>
<protein>
    <submittedName>
        <fullName evidence="5">Uncharacterized protein</fullName>
    </submittedName>
</protein>
<dbReference type="InterPro" id="IPR049730">
    <property type="entry name" value="SNF2/RAD54-like_C"/>
</dbReference>
<dbReference type="WBParaSite" id="jg2733">
    <property type="protein sequence ID" value="jg2733"/>
    <property type="gene ID" value="jg2733"/>
</dbReference>
<sequence>MEQLTNKRKYFSSFVLGLLTRMRQASVHMALVRRGVDKNMFKEDLHEEALMITSNKENQSADDILEAEIYSKLGQEEQESWEKIFDTQFVSGKVRVLLELIRKAMEGNDKCVVVSQWTSVLSIVAIQLKKVGIRCAKVTGEENARQRSSNSSFVANSRWCWAKPDRGNHLFLMDLHWNPALENQACDRIHRIGQQKDVYIYKLVCEGSVEEGVYELQKSKLNLAHSILSSDVRKGSGLKPDDYSILFRFISSRDPKTQMPENA</sequence>
<dbReference type="PANTHER" id="PTHR45626:SF50">
    <property type="entry name" value="TRANSCRIPTION TERMINATION FACTOR 2"/>
    <property type="match status" value="1"/>
</dbReference>
<dbReference type="Proteomes" id="UP000887574">
    <property type="component" value="Unplaced"/>
</dbReference>
<dbReference type="GO" id="GO:0006281">
    <property type="term" value="P:DNA repair"/>
    <property type="evidence" value="ECO:0007669"/>
    <property type="project" value="TreeGrafter"/>
</dbReference>
<keyword evidence="2" id="KW-0378">Hydrolase</keyword>
<dbReference type="SUPFAM" id="SSF52540">
    <property type="entry name" value="P-loop containing nucleoside triphosphate hydrolases"/>
    <property type="match status" value="1"/>
</dbReference>
<dbReference type="AlphaFoldDB" id="A0A915E4H4"/>
<evidence type="ECO:0000256" key="1">
    <source>
        <dbReference type="ARBA" id="ARBA00022741"/>
    </source>
</evidence>
<dbReference type="GO" id="GO:0008094">
    <property type="term" value="F:ATP-dependent activity, acting on DNA"/>
    <property type="evidence" value="ECO:0007669"/>
    <property type="project" value="TreeGrafter"/>
</dbReference>
<name>A0A915E4H4_9BILA</name>
<accession>A0A915E4H4</accession>
<dbReference type="GO" id="GO:0005634">
    <property type="term" value="C:nucleus"/>
    <property type="evidence" value="ECO:0007669"/>
    <property type="project" value="TreeGrafter"/>
</dbReference>
<dbReference type="Gene3D" id="3.40.50.300">
    <property type="entry name" value="P-loop containing nucleotide triphosphate hydrolases"/>
    <property type="match status" value="2"/>
</dbReference>
<dbReference type="GO" id="GO:0005524">
    <property type="term" value="F:ATP binding"/>
    <property type="evidence" value="ECO:0007669"/>
    <property type="project" value="UniProtKB-KW"/>
</dbReference>
<evidence type="ECO:0000313" key="4">
    <source>
        <dbReference type="Proteomes" id="UP000887574"/>
    </source>
</evidence>
<evidence type="ECO:0000256" key="2">
    <source>
        <dbReference type="ARBA" id="ARBA00022801"/>
    </source>
</evidence>
<dbReference type="CDD" id="cd18793">
    <property type="entry name" value="SF2_C_SNF"/>
    <property type="match status" value="1"/>
</dbReference>
<dbReference type="InterPro" id="IPR027417">
    <property type="entry name" value="P-loop_NTPase"/>
</dbReference>